<feature type="domain" description="ABC transporter" evidence="4">
    <location>
        <begin position="313"/>
        <end position="531"/>
    </location>
</feature>
<name>A0ABR7QPF5_9FLAO</name>
<proteinExistence type="predicted"/>
<keyword evidence="3" id="KW-0175">Coiled coil</keyword>
<dbReference type="Gene3D" id="3.40.50.300">
    <property type="entry name" value="P-loop containing nucleotide triphosphate hydrolases"/>
    <property type="match status" value="2"/>
</dbReference>
<evidence type="ECO:0000256" key="1">
    <source>
        <dbReference type="ARBA" id="ARBA00022741"/>
    </source>
</evidence>
<dbReference type="Pfam" id="PF12848">
    <property type="entry name" value="ABC_tran_Xtn"/>
    <property type="match status" value="1"/>
</dbReference>
<dbReference type="RefSeq" id="WP_187585015.1">
    <property type="nucleotide sequence ID" value="NZ_JACLHY010000011.1"/>
</dbReference>
<evidence type="ECO:0000256" key="3">
    <source>
        <dbReference type="SAM" id="Coils"/>
    </source>
</evidence>
<feature type="coiled-coil region" evidence="3">
    <location>
        <begin position="531"/>
        <end position="585"/>
    </location>
</feature>
<evidence type="ECO:0000256" key="2">
    <source>
        <dbReference type="ARBA" id="ARBA00022840"/>
    </source>
</evidence>
<sequence>MNLLTVENISKSFGELSLFSNISFGINKDQKIALIAKNGSGKTSILNILSGKDASDTGQINSRKGIRISFLEQEPDLDPLLTIEETIFASDNEVLKVILNYEHALQNPEDEDAYQKAFEAMERYDAWDFETQYKQILFKLKLEDLDVKVGQLSGGQKKRLALANALINRPDLLILDEPTNHLDLEMIEWLEQYFAKENMTLFMVTHDRYFLERVCNEIIELDNGQLYSYKGNYSYYLEKREARIEQEAVEQHKSKILFKKELDWMRRQPKARTTKSKSRIDDFHTIKEKASQRRKEHEVQLEINMERMGSKIVELHKISKSFPNKPILDKFEYNFLKGERIGIIGKNGTGKSTFLNILSGAEQPDSGKVITGETIKFGYYTQNGITIKEGQKVIDVIREFGDYIPLMKGKQISAQQLLERFLFDRKKQYDFVEKLSGGERKRLYLCTVLIQNPNFLILDEPTNDLDIVTLNVLESFLLDFPGCLLVVSHDRYFMDKIVDHLFVFRGNAEIEDFPGNYSDFRSYEDSNVQENKAAKEKAVEEKNSKNTWKAEETEKKLSFLEQKEYKQLEKEIQKLESKKVEIQNKFTDSSLSGDDISKLSIQLKEITDAIEGKTERWFELSMSMGE</sequence>
<dbReference type="SMART" id="SM00382">
    <property type="entry name" value="AAA"/>
    <property type="match status" value="2"/>
</dbReference>
<evidence type="ECO:0000313" key="6">
    <source>
        <dbReference type="Proteomes" id="UP000618952"/>
    </source>
</evidence>
<dbReference type="SUPFAM" id="SSF52540">
    <property type="entry name" value="P-loop containing nucleoside triphosphate hydrolases"/>
    <property type="match status" value="2"/>
</dbReference>
<evidence type="ECO:0000313" key="5">
    <source>
        <dbReference type="EMBL" id="MBC8768795.1"/>
    </source>
</evidence>
<dbReference type="InterPro" id="IPR051309">
    <property type="entry name" value="ABCF_ATPase"/>
</dbReference>
<accession>A0ABR7QPF5</accession>
<dbReference type="CDD" id="cd03221">
    <property type="entry name" value="ABCF_EF-3"/>
    <property type="match status" value="2"/>
</dbReference>
<dbReference type="Proteomes" id="UP000618952">
    <property type="component" value="Unassembled WGS sequence"/>
</dbReference>
<keyword evidence="1" id="KW-0547">Nucleotide-binding</keyword>
<dbReference type="InterPro" id="IPR003593">
    <property type="entry name" value="AAA+_ATPase"/>
</dbReference>
<dbReference type="Pfam" id="PF00005">
    <property type="entry name" value="ABC_tran"/>
    <property type="match status" value="2"/>
</dbReference>
<dbReference type="Gene3D" id="1.10.287.380">
    <property type="entry name" value="Valyl-tRNA synthetase, C-terminal domain"/>
    <property type="match status" value="1"/>
</dbReference>
<dbReference type="InterPro" id="IPR027417">
    <property type="entry name" value="P-loop_NTPase"/>
</dbReference>
<dbReference type="Pfam" id="PF16326">
    <property type="entry name" value="ABC_tran_CTD"/>
    <property type="match status" value="1"/>
</dbReference>
<organism evidence="5 6">
    <name type="scientific">Arenibacter arenosicollis</name>
    <dbReference type="NCBI Taxonomy" id="2762274"/>
    <lineage>
        <taxon>Bacteria</taxon>
        <taxon>Pseudomonadati</taxon>
        <taxon>Bacteroidota</taxon>
        <taxon>Flavobacteriia</taxon>
        <taxon>Flavobacteriales</taxon>
        <taxon>Flavobacteriaceae</taxon>
        <taxon>Arenibacter</taxon>
    </lineage>
</organism>
<dbReference type="GO" id="GO:0005524">
    <property type="term" value="F:ATP binding"/>
    <property type="evidence" value="ECO:0007669"/>
    <property type="project" value="UniProtKB-KW"/>
</dbReference>
<feature type="domain" description="ABC transporter" evidence="4">
    <location>
        <begin position="4"/>
        <end position="248"/>
    </location>
</feature>
<protein>
    <submittedName>
        <fullName evidence="5">ABC-F family ATP-binding cassette domain-containing protein</fullName>
    </submittedName>
</protein>
<dbReference type="InterPro" id="IPR032781">
    <property type="entry name" value="ABC_tran_Xtn"/>
</dbReference>
<dbReference type="InterPro" id="IPR032524">
    <property type="entry name" value="ABC_tran_C"/>
</dbReference>
<dbReference type="InterPro" id="IPR003439">
    <property type="entry name" value="ABC_transporter-like_ATP-bd"/>
</dbReference>
<dbReference type="EMBL" id="JACLHY010000011">
    <property type="protein sequence ID" value="MBC8768795.1"/>
    <property type="molecule type" value="Genomic_DNA"/>
</dbReference>
<reference evidence="5 6" key="1">
    <citation type="submission" date="2020-08" db="EMBL/GenBank/DDBJ databases">
        <title>Arenibacter gaetbuli sp. nov., isolated from a sand dune.</title>
        <authorList>
            <person name="Park S."/>
            <person name="Yoon J.-H."/>
        </authorList>
    </citation>
    <scope>NUCLEOTIDE SEQUENCE [LARGE SCALE GENOMIC DNA]</scope>
    <source>
        <strain evidence="5 6">BSSL-BM3</strain>
    </source>
</reference>
<dbReference type="PANTHER" id="PTHR42855">
    <property type="entry name" value="ABC TRANSPORTER ATP-BINDING SUBUNIT"/>
    <property type="match status" value="1"/>
</dbReference>
<dbReference type="PROSITE" id="PS00211">
    <property type="entry name" value="ABC_TRANSPORTER_1"/>
    <property type="match status" value="1"/>
</dbReference>
<dbReference type="InterPro" id="IPR017871">
    <property type="entry name" value="ABC_transporter-like_CS"/>
</dbReference>
<evidence type="ECO:0000259" key="4">
    <source>
        <dbReference type="PROSITE" id="PS50893"/>
    </source>
</evidence>
<comment type="caution">
    <text evidence="5">The sequence shown here is derived from an EMBL/GenBank/DDBJ whole genome shotgun (WGS) entry which is preliminary data.</text>
</comment>
<dbReference type="PROSITE" id="PS50893">
    <property type="entry name" value="ABC_TRANSPORTER_2"/>
    <property type="match status" value="2"/>
</dbReference>
<keyword evidence="2 5" id="KW-0067">ATP-binding</keyword>
<dbReference type="InterPro" id="IPR037118">
    <property type="entry name" value="Val-tRNA_synth_C_sf"/>
</dbReference>
<gene>
    <name evidence="5" type="ORF">H4O18_12395</name>
</gene>
<dbReference type="PANTHER" id="PTHR42855:SF1">
    <property type="entry name" value="ABC TRANSPORTER DOMAIN-CONTAINING PROTEIN"/>
    <property type="match status" value="1"/>
</dbReference>
<keyword evidence="6" id="KW-1185">Reference proteome</keyword>